<evidence type="ECO:0000256" key="1">
    <source>
        <dbReference type="ARBA" id="ARBA00004477"/>
    </source>
</evidence>
<dbReference type="InterPro" id="IPR024512">
    <property type="entry name" value="Ser_palmitoyltrfase_ssu-like"/>
</dbReference>
<keyword evidence="2 6" id="KW-0812">Transmembrane</keyword>
<evidence type="ECO:0000256" key="6">
    <source>
        <dbReference type="SAM" id="Phobius"/>
    </source>
</evidence>
<keyword evidence="3" id="KW-0256">Endoplasmic reticulum</keyword>
<accession>A0A9W8DRK1</accession>
<evidence type="ECO:0000256" key="5">
    <source>
        <dbReference type="ARBA" id="ARBA00023136"/>
    </source>
</evidence>
<dbReference type="AlphaFoldDB" id="A0A9W8DRK1"/>
<dbReference type="Proteomes" id="UP001150538">
    <property type="component" value="Unassembled WGS sequence"/>
</dbReference>
<evidence type="ECO:0000256" key="4">
    <source>
        <dbReference type="ARBA" id="ARBA00022989"/>
    </source>
</evidence>
<sequence length="85" mass="9794">MPVRSSAADLLHVKNKVKELKPMNPISKKSLQWEMHTGIYLFEWWEKAIFNAIVVVGLLFLLYTTVSYLPKRLQTVASNMIELSS</sequence>
<dbReference type="GO" id="GO:0005789">
    <property type="term" value="C:endoplasmic reticulum membrane"/>
    <property type="evidence" value="ECO:0007669"/>
    <property type="project" value="UniProtKB-SubCell"/>
</dbReference>
<proteinExistence type="predicted"/>
<name>A0A9W8DRK1_9FUNG</name>
<evidence type="ECO:0000256" key="2">
    <source>
        <dbReference type="ARBA" id="ARBA00022692"/>
    </source>
</evidence>
<keyword evidence="4 6" id="KW-1133">Transmembrane helix</keyword>
<evidence type="ECO:0000313" key="7">
    <source>
        <dbReference type="EMBL" id="KAJ1915707.1"/>
    </source>
</evidence>
<comment type="subcellular location">
    <subcellularLocation>
        <location evidence="1">Endoplasmic reticulum membrane</location>
        <topology evidence="1">Multi-pass membrane protein</topology>
    </subcellularLocation>
</comment>
<dbReference type="Pfam" id="PF11779">
    <property type="entry name" value="SPT_ssu-like"/>
    <property type="match status" value="1"/>
</dbReference>
<keyword evidence="8" id="KW-1185">Reference proteome</keyword>
<comment type="caution">
    <text evidence="7">The sequence shown here is derived from an EMBL/GenBank/DDBJ whole genome shotgun (WGS) entry which is preliminary data.</text>
</comment>
<reference evidence="7" key="1">
    <citation type="submission" date="2022-07" db="EMBL/GenBank/DDBJ databases">
        <title>Phylogenomic reconstructions and comparative analyses of Kickxellomycotina fungi.</title>
        <authorList>
            <person name="Reynolds N.K."/>
            <person name="Stajich J.E."/>
            <person name="Barry K."/>
            <person name="Grigoriev I.V."/>
            <person name="Crous P."/>
            <person name="Smith M.E."/>
        </authorList>
    </citation>
    <scope>NUCLEOTIDE SEQUENCE</scope>
    <source>
        <strain evidence="7">NBRC 100468</strain>
    </source>
</reference>
<dbReference type="OrthoDB" id="202672at2759"/>
<gene>
    <name evidence="7" type="ORF">H4219_004176</name>
</gene>
<dbReference type="EMBL" id="JANBPU010000134">
    <property type="protein sequence ID" value="KAJ1915707.1"/>
    <property type="molecule type" value="Genomic_DNA"/>
</dbReference>
<keyword evidence="5 6" id="KW-0472">Membrane</keyword>
<organism evidence="7 8">
    <name type="scientific">Mycoemilia scoparia</name>
    <dbReference type="NCBI Taxonomy" id="417184"/>
    <lineage>
        <taxon>Eukaryota</taxon>
        <taxon>Fungi</taxon>
        <taxon>Fungi incertae sedis</taxon>
        <taxon>Zoopagomycota</taxon>
        <taxon>Kickxellomycotina</taxon>
        <taxon>Kickxellomycetes</taxon>
        <taxon>Kickxellales</taxon>
        <taxon>Kickxellaceae</taxon>
        <taxon>Mycoemilia</taxon>
    </lineage>
</organism>
<evidence type="ECO:0000256" key="3">
    <source>
        <dbReference type="ARBA" id="ARBA00022824"/>
    </source>
</evidence>
<feature type="transmembrane region" description="Helical" evidence="6">
    <location>
        <begin position="48"/>
        <end position="69"/>
    </location>
</feature>
<protein>
    <submittedName>
        <fullName evidence="7">Uncharacterized protein</fullName>
    </submittedName>
</protein>
<evidence type="ECO:0000313" key="8">
    <source>
        <dbReference type="Proteomes" id="UP001150538"/>
    </source>
</evidence>